<organism evidence="2 3">
    <name type="scientific">Lentinula lateritia</name>
    <dbReference type="NCBI Taxonomy" id="40482"/>
    <lineage>
        <taxon>Eukaryota</taxon>
        <taxon>Fungi</taxon>
        <taxon>Dikarya</taxon>
        <taxon>Basidiomycota</taxon>
        <taxon>Agaricomycotina</taxon>
        <taxon>Agaricomycetes</taxon>
        <taxon>Agaricomycetidae</taxon>
        <taxon>Agaricales</taxon>
        <taxon>Marasmiineae</taxon>
        <taxon>Omphalotaceae</taxon>
        <taxon>Lentinula</taxon>
    </lineage>
</organism>
<dbReference type="EMBL" id="JANVFT010000062">
    <property type="protein sequence ID" value="KAJ4479850.1"/>
    <property type="molecule type" value="Genomic_DNA"/>
</dbReference>
<feature type="region of interest" description="Disordered" evidence="1">
    <location>
        <begin position="74"/>
        <end position="167"/>
    </location>
</feature>
<feature type="compositionally biased region" description="Basic residues" evidence="1">
    <location>
        <begin position="240"/>
        <end position="250"/>
    </location>
</feature>
<comment type="caution">
    <text evidence="2">The sequence shown here is derived from an EMBL/GenBank/DDBJ whole genome shotgun (WGS) entry which is preliminary data.</text>
</comment>
<protein>
    <submittedName>
        <fullName evidence="2">Uncharacterized protein</fullName>
    </submittedName>
</protein>
<keyword evidence="3" id="KW-1185">Reference proteome</keyword>
<feature type="region of interest" description="Disordered" evidence="1">
    <location>
        <begin position="222"/>
        <end position="263"/>
    </location>
</feature>
<proteinExistence type="predicted"/>
<evidence type="ECO:0000313" key="3">
    <source>
        <dbReference type="Proteomes" id="UP001150217"/>
    </source>
</evidence>
<feature type="region of interest" description="Disordered" evidence="1">
    <location>
        <begin position="44"/>
        <end position="63"/>
    </location>
</feature>
<feature type="compositionally biased region" description="Low complexity" evidence="1">
    <location>
        <begin position="109"/>
        <end position="124"/>
    </location>
</feature>
<feature type="compositionally biased region" description="Polar residues" evidence="1">
    <location>
        <begin position="74"/>
        <end position="85"/>
    </location>
</feature>
<evidence type="ECO:0000313" key="2">
    <source>
        <dbReference type="EMBL" id="KAJ4479850.1"/>
    </source>
</evidence>
<name>A0ABQ8V894_9AGAR</name>
<sequence>MIMQRKDIPPLTIASRGQQFSLFGGFASQSREIVLISDTQDITQGMESPSSVTPSDTSTSGLSLSLNLRTHSTDSVLSLPSSPRSENAFRPTLTSRKTSPPGYLTIINTPLSPVTPSSPSFSLPMTPPPSPLKSSSRPSSRESTKSLPVPTHTVTPPDFPRVLHRNSSPTVHTAVWPTTSTFEEAPQFSRHNLGSDVVMPISAKGRQGKSISSVKPAPVVHRPAIPTSSSSTNLLAPPPFRRHVHSRRRSNSTSAALDQKAQVDEPAIHLASELTQKSGSIPSNTPHAGLGSLRAHTKSVLSKSKRFVHSRAQAISHVDSILGPTAPRP</sequence>
<accession>A0ABQ8V894</accession>
<gene>
    <name evidence="2" type="ORF">C8R41DRAFT_842966</name>
</gene>
<evidence type="ECO:0000256" key="1">
    <source>
        <dbReference type="SAM" id="MobiDB-lite"/>
    </source>
</evidence>
<reference evidence="2" key="1">
    <citation type="submission" date="2022-08" db="EMBL/GenBank/DDBJ databases">
        <title>A Global Phylogenomic Analysis of the Shiitake Genus Lentinula.</title>
        <authorList>
            <consortium name="DOE Joint Genome Institute"/>
            <person name="Sierra-Patev S."/>
            <person name="Min B."/>
            <person name="Naranjo-Ortiz M."/>
            <person name="Looney B."/>
            <person name="Konkel Z."/>
            <person name="Slot J.C."/>
            <person name="Sakamoto Y."/>
            <person name="Steenwyk J.L."/>
            <person name="Rokas A."/>
            <person name="Carro J."/>
            <person name="Camarero S."/>
            <person name="Ferreira P."/>
            <person name="Molpeceres G."/>
            <person name="Ruiz-Duenas F.J."/>
            <person name="Serrano A."/>
            <person name="Henrissat B."/>
            <person name="Drula E."/>
            <person name="Hughes K.W."/>
            <person name="Mata J.L."/>
            <person name="Ishikawa N.K."/>
            <person name="Vargas-Isla R."/>
            <person name="Ushijima S."/>
            <person name="Smith C.A."/>
            <person name="Ahrendt S."/>
            <person name="Andreopoulos W."/>
            <person name="He G."/>
            <person name="Labutti K."/>
            <person name="Lipzen A."/>
            <person name="Ng V."/>
            <person name="Riley R."/>
            <person name="Sandor L."/>
            <person name="Barry K."/>
            <person name="Martinez A.T."/>
            <person name="Xiao Y."/>
            <person name="Gibbons J.G."/>
            <person name="Terashima K."/>
            <person name="Grigoriev I.V."/>
            <person name="Hibbett D.S."/>
        </authorList>
    </citation>
    <scope>NUCLEOTIDE SEQUENCE</scope>
    <source>
        <strain evidence="2">RHP3577 ss4</strain>
    </source>
</reference>
<feature type="compositionally biased region" description="Low complexity" evidence="1">
    <location>
        <begin position="48"/>
        <end position="63"/>
    </location>
</feature>
<dbReference type="Proteomes" id="UP001150217">
    <property type="component" value="Unassembled WGS sequence"/>
</dbReference>